<dbReference type="EMBL" id="LN610572">
    <property type="protein sequence ID" value="CEF89058.1"/>
    <property type="molecule type" value="Genomic_DNA"/>
</dbReference>
<keyword evidence="6" id="KW-1185">Reference proteome</keyword>
<dbReference type="SUPFAM" id="SSF51998">
    <property type="entry name" value="PFL-like glycyl radical enzymes"/>
    <property type="match status" value="1"/>
</dbReference>
<dbReference type="PANTHER" id="PTHR11573">
    <property type="entry name" value="RIBONUCLEOSIDE-DIPHOSPHATE REDUCTASE LARGE CHAIN"/>
    <property type="match status" value="1"/>
</dbReference>
<feature type="domain" description="Ribonucleotide reductase large subunit C-terminal" evidence="4">
    <location>
        <begin position="236"/>
        <end position="404"/>
    </location>
</feature>
<dbReference type="Pfam" id="PF02867">
    <property type="entry name" value="Ribonuc_red_lgC"/>
    <property type="match status" value="3"/>
</dbReference>
<dbReference type="GO" id="GO:0005524">
    <property type="term" value="F:ATP binding"/>
    <property type="evidence" value="ECO:0007669"/>
    <property type="project" value="InterPro"/>
</dbReference>
<dbReference type="RefSeq" id="YP_009623535.1">
    <property type="nucleotide sequence ID" value="NC_042113.1"/>
</dbReference>
<dbReference type="InterPro" id="IPR039718">
    <property type="entry name" value="Rrm1"/>
</dbReference>
<dbReference type="GO" id="GO:0004748">
    <property type="term" value="F:ribonucleoside-diphosphate reductase activity, thioredoxin disulfide as acceptor"/>
    <property type="evidence" value="ECO:0007669"/>
    <property type="project" value="UniProtKB-EC"/>
</dbReference>
<name>A0A0A1IU47_9CAUD</name>
<feature type="domain" description="Ribonucleotide reductase large subunit N-terminal" evidence="3">
    <location>
        <begin position="26"/>
        <end position="105"/>
    </location>
</feature>
<keyword evidence="2 5" id="KW-0560">Oxidoreductase</keyword>
<evidence type="ECO:0000256" key="2">
    <source>
        <dbReference type="RuleBase" id="RU003410"/>
    </source>
</evidence>
<dbReference type="InterPro" id="IPR013509">
    <property type="entry name" value="RNR_lsu_N"/>
</dbReference>
<comment type="similarity">
    <text evidence="1 2">Belongs to the ribonucleoside diphosphate reductase large chain family.</text>
</comment>
<dbReference type="InterPro" id="IPR000788">
    <property type="entry name" value="RNR_lg_C"/>
</dbReference>
<comment type="catalytic activity">
    <reaction evidence="2">
        <text>a 2'-deoxyribonucleoside 5'-diphosphate + [thioredoxin]-disulfide + H2O = a ribonucleoside 5'-diphosphate + [thioredoxin]-dithiol</text>
        <dbReference type="Rhea" id="RHEA:23252"/>
        <dbReference type="Rhea" id="RHEA-COMP:10698"/>
        <dbReference type="Rhea" id="RHEA-COMP:10700"/>
        <dbReference type="ChEBI" id="CHEBI:15377"/>
        <dbReference type="ChEBI" id="CHEBI:29950"/>
        <dbReference type="ChEBI" id="CHEBI:50058"/>
        <dbReference type="ChEBI" id="CHEBI:57930"/>
        <dbReference type="ChEBI" id="CHEBI:73316"/>
        <dbReference type="EC" id="1.17.4.1"/>
    </reaction>
</comment>
<keyword evidence="2" id="KW-0215">Deoxyribonucleotide synthesis</keyword>
<dbReference type="PANTHER" id="PTHR11573:SF6">
    <property type="entry name" value="RIBONUCLEOSIDE-DIPHOSPHATE REDUCTASE LARGE SUBUNIT"/>
    <property type="match status" value="1"/>
</dbReference>
<comment type="function">
    <text evidence="2">Provides the precursors necessary for DNA synthesis. Catalyzes the biosynthesis of deoxyribonucleotides from the corresponding ribonucleotides.</text>
</comment>
<proteinExistence type="inferred from homology"/>
<sequence length="581" mass="66577">MSKRDTFNYSEARKNSQAAGETPLWYTTAGYQLFMKKYSNEGESVRSRFETVARAMAQHAPKVYPEWWEKDEYTRGKDWEQVFFDVMWDGFVSPSTPLLSNGGLRKKGTTVSCAGGLMDNNLYDRYNVMTEIAVLTKHSHGTSFSLTNWPSEGDAIRGGESQGVMPVIRDVINVMEEVAQGSRRGSCAYSINPRHGDFWNVIDHLYKRTESNNVGWLLDDNWCKAMAEKDPETLKRWKRMMFVKLARGKGYFTFIDKMNRHLAEPFKRAGLKVEASNLCQETVLPANDFYTFSCVILNYNLELYRSWPEHLVFIGQVMSDCNISEYLATMDEVSIQDRRALEKIYRFTKDFRALGSGVLGFHTLLQRERFPVGSMDAMFLNNAIFKGMKEQAEACNSWLAEVLGEPEGCRGLGKRNATTMMMPPTKSTAELMAGASEGIGLDVAMCFTKQSAGGEFFRVNKVLLEIIQERGLDWEECARQINERKGSVQHVDWLTDHEKAVFRTAFEVRMEDYLRLCSQRQKYIDQGQSINLYFTSNDSPAYISYIHRLAMEDPNILSLYYIYSMRGAGDISRTEECEMCM</sequence>
<dbReference type="Proteomes" id="UP000030231">
    <property type="component" value="Genome"/>
</dbReference>
<evidence type="ECO:0000259" key="3">
    <source>
        <dbReference type="Pfam" id="PF00317"/>
    </source>
</evidence>
<dbReference type="Pfam" id="PF00317">
    <property type="entry name" value="Ribonuc_red_lgN"/>
    <property type="match status" value="1"/>
</dbReference>
<evidence type="ECO:0000256" key="1">
    <source>
        <dbReference type="ARBA" id="ARBA00010406"/>
    </source>
</evidence>
<reference evidence="5 6" key="1">
    <citation type="journal article" date="2015" name="PLoS ONE">
        <title>Investigation of a Large Collection of Pseudomonas aeruginosa Bacteriophages Collected from a Single Environmental Source in Abidjan, Cote d'Ivoire.</title>
        <authorList>
            <person name="Essoh C."/>
            <person name="Latino L."/>
            <person name="Midoux C."/>
            <person name="Blouin Y."/>
            <person name="Loukou G."/>
            <person name="Nguetta S.P."/>
            <person name="Lathro S."/>
            <person name="Cablanmian A."/>
            <person name="Kouassi A.K."/>
            <person name="Vergnaud G."/>
            <person name="Pourcel C."/>
        </authorList>
    </citation>
    <scope>NUCLEOTIDE SEQUENCE [LARGE SCALE GENOMIC DNA]</scope>
    <source>
        <strain evidence="5">Ab02</strain>
    </source>
</reference>
<dbReference type="GeneID" id="40100241"/>
<feature type="domain" description="Ribonucleotide reductase large subunit C-terminal" evidence="4">
    <location>
        <begin position="112"/>
        <end position="207"/>
    </location>
</feature>
<organism evidence="5 6">
    <name type="scientific">Pseudomonas phage vB_PaeM_C2-10_Ab02</name>
    <dbReference type="NCBI Taxonomy" id="1548900"/>
    <lineage>
        <taxon>Viruses</taxon>
        <taxon>Duplodnaviria</taxon>
        <taxon>Heunggongvirae</taxon>
        <taxon>Uroviricota</taxon>
        <taxon>Caudoviricetes</taxon>
        <taxon>Vandenendeviridae</taxon>
        <taxon>Skurskavirinae</taxon>
        <taxon>Pakpunavirus</taxon>
        <taxon>Pakpunavirus CAb02</taxon>
    </lineage>
</organism>
<dbReference type="EC" id="1.17.4.1" evidence="2"/>
<feature type="domain" description="Ribonucleotide reductase large subunit C-terminal" evidence="4">
    <location>
        <begin position="413"/>
        <end position="550"/>
    </location>
</feature>
<dbReference type="GO" id="GO:0009263">
    <property type="term" value="P:deoxyribonucleotide biosynthetic process"/>
    <property type="evidence" value="ECO:0007669"/>
    <property type="project" value="UniProtKB-KW"/>
</dbReference>
<gene>
    <name evidence="5" type="primary">ORF129</name>
</gene>
<dbReference type="Gene3D" id="3.20.70.20">
    <property type="match status" value="1"/>
</dbReference>
<accession>A0A0A1IU47</accession>
<protein>
    <recommendedName>
        <fullName evidence="2">Ribonucleoside-diphosphate reductase</fullName>
        <ecNumber evidence="2">1.17.4.1</ecNumber>
    </recommendedName>
</protein>
<dbReference type="PRINTS" id="PR01183">
    <property type="entry name" value="RIBORDTASEM1"/>
</dbReference>
<evidence type="ECO:0000313" key="5">
    <source>
        <dbReference type="EMBL" id="CEF89058.1"/>
    </source>
</evidence>
<evidence type="ECO:0000259" key="4">
    <source>
        <dbReference type="Pfam" id="PF02867"/>
    </source>
</evidence>
<evidence type="ECO:0000313" key="6">
    <source>
        <dbReference type="Proteomes" id="UP000030231"/>
    </source>
</evidence>
<dbReference type="KEGG" id="vg:40100241"/>